<dbReference type="OrthoDB" id="5423360at2759"/>
<dbReference type="EMBL" id="ML976750">
    <property type="protein sequence ID" value="KAF1966186.1"/>
    <property type="molecule type" value="Genomic_DNA"/>
</dbReference>
<accession>A0A6A5UTF3</accession>
<dbReference type="SUPFAM" id="SSF75304">
    <property type="entry name" value="Amidase signature (AS) enzymes"/>
    <property type="match status" value="1"/>
</dbReference>
<proteinExistence type="predicted"/>
<evidence type="ECO:0000313" key="2">
    <source>
        <dbReference type="Proteomes" id="UP000800036"/>
    </source>
</evidence>
<dbReference type="Proteomes" id="UP000800036">
    <property type="component" value="Unassembled WGS sequence"/>
</dbReference>
<dbReference type="AlphaFoldDB" id="A0A6A5UTF3"/>
<evidence type="ECO:0000313" key="1">
    <source>
        <dbReference type="EMBL" id="KAF1966186.1"/>
    </source>
</evidence>
<name>A0A6A5UTF3_9PLEO</name>
<protein>
    <recommendedName>
        <fullName evidence="3">Amidase domain-containing protein</fullName>
    </recommendedName>
</protein>
<gene>
    <name evidence="1" type="ORF">BU23DRAFT_663829</name>
</gene>
<dbReference type="InterPro" id="IPR036928">
    <property type="entry name" value="AS_sf"/>
</dbReference>
<evidence type="ECO:0008006" key="3">
    <source>
        <dbReference type="Google" id="ProtNLM"/>
    </source>
</evidence>
<reference evidence="1" key="1">
    <citation type="journal article" date="2020" name="Stud. Mycol.">
        <title>101 Dothideomycetes genomes: a test case for predicting lifestyles and emergence of pathogens.</title>
        <authorList>
            <person name="Haridas S."/>
            <person name="Albert R."/>
            <person name="Binder M."/>
            <person name="Bloem J."/>
            <person name="Labutti K."/>
            <person name="Salamov A."/>
            <person name="Andreopoulos B."/>
            <person name="Baker S."/>
            <person name="Barry K."/>
            <person name="Bills G."/>
            <person name="Bluhm B."/>
            <person name="Cannon C."/>
            <person name="Castanera R."/>
            <person name="Culley D."/>
            <person name="Daum C."/>
            <person name="Ezra D."/>
            <person name="Gonzalez J."/>
            <person name="Henrissat B."/>
            <person name="Kuo A."/>
            <person name="Liang C."/>
            <person name="Lipzen A."/>
            <person name="Lutzoni F."/>
            <person name="Magnuson J."/>
            <person name="Mondo S."/>
            <person name="Nolan M."/>
            <person name="Ohm R."/>
            <person name="Pangilinan J."/>
            <person name="Park H.-J."/>
            <person name="Ramirez L."/>
            <person name="Alfaro M."/>
            <person name="Sun H."/>
            <person name="Tritt A."/>
            <person name="Yoshinaga Y."/>
            <person name="Zwiers L.-H."/>
            <person name="Turgeon B."/>
            <person name="Goodwin S."/>
            <person name="Spatafora J."/>
            <person name="Crous P."/>
            <person name="Grigoriev I."/>
        </authorList>
    </citation>
    <scope>NUCLEOTIDE SEQUENCE</scope>
    <source>
        <strain evidence="1">CBS 107.79</strain>
    </source>
</reference>
<sequence>MLSFNAFGRAALFSHFGKAAINPEYQSLLWIYEGKNFWAPLDLNSRNFALESPAGTAPETLIKRDAVYRNGQYHACTVLTLDGIISAVTISEKLKDYKAIEGDVWSEEQFGQCLFVRSSSNTSPPVDLSSLTNHTAAVFVIAGSSGLLNGPCVASIGPSLSDVNLAPAYGLHEDVWDSFMSGSIPTDASAGSHLTMQVSFPGTRTPAIIIPSRIASAASPADAGLLQNSTLRPKNYTTQIVEKSLAGSAQLVGKTRTTHSLWERPTMAQRPTIWTHGIRVGTATRALGAAAVEAAPPQQLMNGSTSLLDPTLPTHGIFNLTGILVAIAEQDTPGFLARSPSIFTRLGKWWAKDAPLEDEADRPLPSQLLYYANEAPLVQPEAEALKLAFFANVSAALNLSASSINMTENWISEGPASNQSISEYMTYVYSDQNSVQFYEKIGLELDELYGTYNNGSHFPTDPMVNGTCYDAHNGTTQARLPESIRRCEAFASWFNEKILPRSNTTCSESIFAHSLHIAPGYKKVMPAGPHVASYYWNGVWVNYAGIPEIVVPIG</sequence>
<keyword evidence="2" id="KW-1185">Reference proteome</keyword>
<organism evidence="1 2">
    <name type="scientific">Bimuria novae-zelandiae CBS 107.79</name>
    <dbReference type="NCBI Taxonomy" id="1447943"/>
    <lineage>
        <taxon>Eukaryota</taxon>
        <taxon>Fungi</taxon>
        <taxon>Dikarya</taxon>
        <taxon>Ascomycota</taxon>
        <taxon>Pezizomycotina</taxon>
        <taxon>Dothideomycetes</taxon>
        <taxon>Pleosporomycetidae</taxon>
        <taxon>Pleosporales</taxon>
        <taxon>Massarineae</taxon>
        <taxon>Didymosphaeriaceae</taxon>
        <taxon>Bimuria</taxon>
    </lineage>
</organism>